<dbReference type="Proteomes" id="UP000219573">
    <property type="component" value="Unassembled WGS sequence"/>
</dbReference>
<dbReference type="GO" id="GO:0055085">
    <property type="term" value="P:transmembrane transport"/>
    <property type="evidence" value="ECO:0007669"/>
    <property type="project" value="InterPro"/>
</dbReference>
<evidence type="ECO:0000256" key="2">
    <source>
        <dbReference type="ARBA" id="ARBA00022448"/>
    </source>
</evidence>
<evidence type="ECO:0000313" key="10">
    <source>
        <dbReference type="Proteomes" id="UP000219573"/>
    </source>
</evidence>
<dbReference type="RefSeq" id="WP_097016553.1">
    <property type="nucleotide sequence ID" value="NZ_OBDZ01000003.1"/>
</dbReference>
<feature type="transmembrane region" description="Helical" evidence="7">
    <location>
        <begin position="188"/>
        <end position="210"/>
    </location>
</feature>
<reference evidence="10" key="1">
    <citation type="submission" date="2017-09" db="EMBL/GenBank/DDBJ databases">
        <authorList>
            <person name="Varghese N."/>
            <person name="Submissions S."/>
        </authorList>
    </citation>
    <scope>NUCLEOTIDE SEQUENCE [LARGE SCALE GENOMIC DNA]</scope>
    <source>
        <strain evidence="10">MSL47</strain>
    </source>
</reference>
<dbReference type="InterPro" id="IPR000515">
    <property type="entry name" value="MetI-like"/>
</dbReference>
<dbReference type="Gene3D" id="1.10.3720.10">
    <property type="entry name" value="MetI-like"/>
    <property type="match status" value="1"/>
</dbReference>
<dbReference type="GO" id="GO:0005886">
    <property type="term" value="C:plasma membrane"/>
    <property type="evidence" value="ECO:0007669"/>
    <property type="project" value="UniProtKB-SubCell"/>
</dbReference>
<keyword evidence="6 7" id="KW-0472">Membrane</keyword>
<dbReference type="CDD" id="cd06261">
    <property type="entry name" value="TM_PBP2"/>
    <property type="match status" value="1"/>
</dbReference>
<evidence type="ECO:0000313" key="9">
    <source>
        <dbReference type="EMBL" id="SNY15703.1"/>
    </source>
</evidence>
<keyword evidence="5 7" id="KW-1133">Transmembrane helix</keyword>
<evidence type="ECO:0000256" key="4">
    <source>
        <dbReference type="ARBA" id="ARBA00022692"/>
    </source>
</evidence>
<feature type="transmembrane region" description="Helical" evidence="7">
    <location>
        <begin position="231"/>
        <end position="253"/>
    </location>
</feature>
<dbReference type="PROSITE" id="PS50928">
    <property type="entry name" value="ABC_TM1"/>
    <property type="match status" value="1"/>
</dbReference>
<keyword evidence="3" id="KW-1003">Cell membrane</keyword>
<keyword evidence="2" id="KW-0813">Transport</keyword>
<dbReference type="EMBL" id="OBDZ01000003">
    <property type="protein sequence ID" value="SNY15703.1"/>
    <property type="molecule type" value="Genomic_DNA"/>
</dbReference>
<evidence type="ECO:0000256" key="6">
    <source>
        <dbReference type="ARBA" id="ARBA00023136"/>
    </source>
</evidence>
<sequence length="316" mass="35828">MNALPKLKTDDLKANTSTLLKKIIKYKYFYLMLLPGLLYLFIFKYIPMYGIQLAFKKFMFNKGITGSPWVGLENFRYIFSEAEFWNAVKNTVIIAFMKIGLGFWISVVLAILISELRAPRFKKKLQVVYTFPHFLSWVIVSGIVINLLSNSGAINNLLSILGFERISPLTDKGIFRYLLVYSEVWKEAGWGTILYLAAITGIDPTLYEAATIDGASRWDKIKYITWPSIKGLVVVMLLLSIGQMMNAGFMQIFNMYNPTVYDVADIIDTYVYRITFERAPDFGVSTAVGMFKGVTNLILLLTADKVAKKMGHSGII</sequence>
<feature type="transmembrane region" description="Helical" evidence="7">
    <location>
        <begin position="282"/>
        <end position="303"/>
    </location>
</feature>
<feature type="domain" description="ABC transmembrane type-1" evidence="8">
    <location>
        <begin position="88"/>
        <end position="303"/>
    </location>
</feature>
<dbReference type="InterPro" id="IPR050809">
    <property type="entry name" value="UgpAE/MalFG_permease"/>
</dbReference>
<feature type="transmembrane region" description="Helical" evidence="7">
    <location>
        <begin position="125"/>
        <end position="148"/>
    </location>
</feature>
<comment type="subcellular location">
    <subcellularLocation>
        <location evidence="1">Cell membrane</location>
        <topology evidence="1">Multi-pass membrane protein</topology>
    </subcellularLocation>
</comment>
<organism evidence="9 10">
    <name type="scientific">Orenia metallireducens</name>
    <dbReference type="NCBI Taxonomy" id="1413210"/>
    <lineage>
        <taxon>Bacteria</taxon>
        <taxon>Bacillati</taxon>
        <taxon>Bacillota</taxon>
        <taxon>Clostridia</taxon>
        <taxon>Halanaerobiales</taxon>
        <taxon>Halobacteroidaceae</taxon>
        <taxon>Orenia</taxon>
    </lineage>
</organism>
<feature type="transmembrane region" description="Helical" evidence="7">
    <location>
        <begin position="92"/>
        <end position="113"/>
    </location>
</feature>
<evidence type="ECO:0000256" key="7">
    <source>
        <dbReference type="SAM" id="Phobius"/>
    </source>
</evidence>
<evidence type="ECO:0000256" key="5">
    <source>
        <dbReference type="ARBA" id="ARBA00022989"/>
    </source>
</evidence>
<accession>A0A285FX88</accession>
<dbReference type="AlphaFoldDB" id="A0A285FX88"/>
<dbReference type="PANTHER" id="PTHR43227">
    <property type="entry name" value="BLL4140 PROTEIN"/>
    <property type="match status" value="1"/>
</dbReference>
<keyword evidence="10" id="KW-1185">Reference proteome</keyword>
<gene>
    <name evidence="9" type="ORF">SAMN06265827_10381</name>
</gene>
<feature type="transmembrane region" description="Helical" evidence="7">
    <location>
        <begin position="28"/>
        <end position="46"/>
    </location>
</feature>
<keyword evidence="4 7" id="KW-0812">Transmembrane</keyword>
<name>A0A285FX88_9FIRM</name>
<proteinExistence type="predicted"/>
<dbReference type="InterPro" id="IPR035906">
    <property type="entry name" value="MetI-like_sf"/>
</dbReference>
<evidence type="ECO:0000259" key="8">
    <source>
        <dbReference type="PROSITE" id="PS50928"/>
    </source>
</evidence>
<evidence type="ECO:0000256" key="1">
    <source>
        <dbReference type="ARBA" id="ARBA00004651"/>
    </source>
</evidence>
<dbReference type="PANTHER" id="PTHR43227:SF11">
    <property type="entry name" value="BLL4140 PROTEIN"/>
    <property type="match status" value="1"/>
</dbReference>
<dbReference type="SUPFAM" id="SSF161098">
    <property type="entry name" value="MetI-like"/>
    <property type="match status" value="1"/>
</dbReference>
<protein>
    <submittedName>
        <fullName evidence="9">Carbohydrate ABC transporter membrane protein 1, CUT1 family</fullName>
    </submittedName>
</protein>
<evidence type="ECO:0000256" key="3">
    <source>
        <dbReference type="ARBA" id="ARBA00022475"/>
    </source>
</evidence>